<evidence type="ECO:0000313" key="1">
    <source>
        <dbReference type="EMBL" id="PNT66982.1"/>
    </source>
</evidence>
<protein>
    <submittedName>
        <fullName evidence="1 2">Uncharacterized protein</fullName>
    </submittedName>
</protein>
<dbReference type="Gramene" id="PNT66982">
    <property type="protein sequence ID" value="PNT66982"/>
    <property type="gene ID" value="BRADI_3g19107v3"/>
</dbReference>
<reference evidence="2" key="3">
    <citation type="submission" date="2018-08" db="UniProtKB">
        <authorList>
            <consortium name="EnsemblPlants"/>
        </authorList>
    </citation>
    <scope>IDENTIFICATION</scope>
    <source>
        <strain evidence="2">cv. Bd21</strain>
    </source>
</reference>
<reference evidence="1 2" key="1">
    <citation type="journal article" date="2010" name="Nature">
        <title>Genome sequencing and analysis of the model grass Brachypodium distachyon.</title>
        <authorList>
            <consortium name="International Brachypodium Initiative"/>
        </authorList>
    </citation>
    <scope>NUCLEOTIDE SEQUENCE [LARGE SCALE GENOMIC DNA]</scope>
    <source>
        <strain evidence="1 2">Bd21</strain>
    </source>
</reference>
<proteinExistence type="predicted"/>
<name>A0A2K2CY80_BRADI</name>
<evidence type="ECO:0000313" key="2">
    <source>
        <dbReference type="EnsemblPlants" id="PNT66982"/>
    </source>
</evidence>
<evidence type="ECO:0000313" key="3">
    <source>
        <dbReference type="Proteomes" id="UP000008810"/>
    </source>
</evidence>
<sequence length="135" mass="15598">MGCSLTRQVWFELLYGWGCQDWMPAHDDALIDWWSDRPTAGKDRKSLATSVTLILWSIWKHQNKVDFDKEAPCLSKLLSSLRKERWVISSTAGFLRGAERFFTGNKEQNLESIQAKKLLFFADRISKVEGSWAGR</sequence>
<reference evidence="1" key="2">
    <citation type="submission" date="2017-06" db="EMBL/GenBank/DDBJ databases">
        <title>WGS assembly of Brachypodium distachyon.</title>
        <authorList>
            <consortium name="The International Brachypodium Initiative"/>
            <person name="Lucas S."/>
            <person name="Harmon-Smith M."/>
            <person name="Lail K."/>
            <person name="Tice H."/>
            <person name="Grimwood J."/>
            <person name="Bruce D."/>
            <person name="Barry K."/>
            <person name="Shu S."/>
            <person name="Lindquist E."/>
            <person name="Wang M."/>
            <person name="Pitluck S."/>
            <person name="Vogel J.P."/>
            <person name="Garvin D.F."/>
            <person name="Mockler T.C."/>
            <person name="Schmutz J."/>
            <person name="Rokhsar D."/>
            <person name="Bevan M.W."/>
        </authorList>
    </citation>
    <scope>NUCLEOTIDE SEQUENCE</scope>
    <source>
        <strain evidence="1">Bd21</strain>
    </source>
</reference>
<keyword evidence="3" id="KW-1185">Reference proteome</keyword>
<dbReference type="InParanoid" id="A0A2K2CY80"/>
<dbReference type="Proteomes" id="UP000008810">
    <property type="component" value="Chromosome 3"/>
</dbReference>
<accession>A0A2K2CY80</accession>
<dbReference type="EnsemblPlants" id="PNT66982">
    <property type="protein sequence ID" value="PNT66982"/>
    <property type="gene ID" value="BRADI_3g19107v3"/>
</dbReference>
<gene>
    <name evidence="1" type="ORF">BRADI_3g19107v3</name>
</gene>
<organism evidence="1">
    <name type="scientific">Brachypodium distachyon</name>
    <name type="common">Purple false brome</name>
    <name type="synonym">Trachynia distachya</name>
    <dbReference type="NCBI Taxonomy" id="15368"/>
    <lineage>
        <taxon>Eukaryota</taxon>
        <taxon>Viridiplantae</taxon>
        <taxon>Streptophyta</taxon>
        <taxon>Embryophyta</taxon>
        <taxon>Tracheophyta</taxon>
        <taxon>Spermatophyta</taxon>
        <taxon>Magnoliopsida</taxon>
        <taxon>Liliopsida</taxon>
        <taxon>Poales</taxon>
        <taxon>Poaceae</taxon>
        <taxon>BOP clade</taxon>
        <taxon>Pooideae</taxon>
        <taxon>Stipodae</taxon>
        <taxon>Brachypodieae</taxon>
        <taxon>Brachypodium</taxon>
    </lineage>
</organism>
<dbReference type="EMBL" id="CM000882">
    <property type="protein sequence ID" value="PNT66982.1"/>
    <property type="molecule type" value="Genomic_DNA"/>
</dbReference>
<dbReference type="AlphaFoldDB" id="A0A2K2CY80"/>